<reference evidence="7 8" key="1">
    <citation type="submission" date="2021-06" db="EMBL/GenBank/DDBJ databases">
        <authorList>
            <person name="Kallberg Y."/>
            <person name="Tangrot J."/>
            <person name="Rosling A."/>
        </authorList>
    </citation>
    <scope>NUCLEOTIDE SEQUENCE [LARGE SCALE GENOMIC DNA]</scope>
    <source>
        <strain evidence="7 8">120-4 pot B 10/14</strain>
    </source>
</reference>
<dbReference type="InterPro" id="IPR029058">
    <property type="entry name" value="AB_hydrolase_fold"/>
</dbReference>
<gene>
    <name evidence="7" type="ORF">GMARGA_LOCUS5069</name>
</gene>
<evidence type="ECO:0000256" key="3">
    <source>
        <dbReference type="ARBA" id="ARBA00022729"/>
    </source>
</evidence>
<dbReference type="EMBL" id="CAJVQB010002096">
    <property type="protein sequence ID" value="CAG8562115.1"/>
    <property type="molecule type" value="Genomic_DNA"/>
</dbReference>
<proteinExistence type="predicted"/>
<dbReference type="Proteomes" id="UP000789901">
    <property type="component" value="Unassembled WGS sequence"/>
</dbReference>
<sequence length="503" mass="58298">MPPETFIYDSHDQSEFSNKNSYLVSNTNDANLNEEKIPIPVVFVEGFLGPGKPSYWGTLQSLFSNPSENRNKNANEDKNGWKPCHKIRPCIFVTPGCGSSLHDRAVEIFYQIKGGRVDYGEEHARQYGHSRYGREYSGLYTEWSVSKPLHFLGHSLGGVTIWKLQQLLASDFFPSQFEPHPDMVRSLTSVSAPFKGSQGVYILGSCTENLGSVRPFSFGAWLSRFVHIYEFLDIKWIKNLTYDFNCDHWNFSFTKNLKSMWDEYMGNKNISHDLNYQKLKEENTYGLLQCLIKSPWMYCKDNAPYDMTIHAMNDLNKNSRTFKNTFYRAYVTSITSQDPITKFHRPQFSFTLPLPIYLLSYQIGGFKFSSKTKEFPIDPEKELPNWYENDGICPKISQMHPGGFECNDGMCKHHKGFPNLITDILDHKRPNEGFENIVEVNDEIIKDNLKYEPGIWDVWEINGISHFGLIPVWHGTKDQELFFKGYKEYLDCLDKLDINKKFS</sequence>
<evidence type="ECO:0000256" key="2">
    <source>
        <dbReference type="ARBA" id="ARBA00022525"/>
    </source>
</evidence>
<evidence type="ECO:0000313" key="7">
    <source>
        <dbReference type="EMBL" id="CAG8562115.1"/>
    </source>
</evidence>
<organism evidence="7 8">
    <name type="scientific">Gigaspora margarita</name>
    <dbReference type="NCBI Taxonomy" id="4874"/>
    <lineage>
        <taxon>Eukaryota</taxon>
        <taxon>Fungi</taxon>
        <taxon>Fungi incertae sedis</taxon>
        <taxon>Mucoromycota</taxon>
        <taxon>Glomeromycotina</taxon>
        <taxon>Glomeromycetes</taxon>
        <taxon>Diversisporales</taxon>
        <taxon>Gigasporaceae</taxon>
        <taxon>Gigaspora</taxon>
    </lineage>
</organism>
<evidence type="ECO:0000259" key="6">
    <source>
        <dbReference type="Pfam" id="PF24708"/>
    </source>
</evidence>
<dbReference type="Pfam" id="PF24708">
    <property type="entry name" value="Lip_C"/>
    <property type="match status" value="1"/>
</dbReference>
<comment type="caution">
    <text evidence="7">The sequence shown here is derived from an EMBL/GenBank/DDBJ whole genome shotgun (WGS) entry which is preliminary data.</text>
</comment>
<accession>A0ABN7UCF2</accession>
<dbReference type="InterPro" id="IPR056304">
    <property type="entry name" value="Lip-like_C"/>
</dbReference>
<name>A0ABN7UCF2_GIGMA</name>
<keyword evidence="8" id="KW-1185">Reference proteome</keyword>
<keyword evidence="5" id="KW-0443">Lipid metabolism</keyword>
<keyword evidence="4" id="KW-0378">Hydrolase</keyword>
<feature type="domain" description="Lipase-like C-terminal" evidence="6">
    <location>
        <begin position="98"/>
        <end position="169"/>
    </location>
</feature>
<evidence type="ECO:0000256" key="1">
    <source>
        <dbReference type="ARBA" id="ARBA00004613"/>
    </source>
</evidence>
<keyword evidence="2" id="KW-0964">Secreted</keyword>
<protein>
    <submittedName>
        <fullName evidence="7">13288_t:CDS:1</fullName>
    </submittedName>
</protein>
<evidence type="ECO:0000256" key="4">
    <source>
        <dbReference type="ARBA" id="ARBA00022801"/>
    </source>
</evidence>
<dbReference type="PANTHER" id="PTHR34043">
    <property type="entry name" value="ALPHA/BETA-HYDROLASES SUPERFAMILY PROTEIN"/>
    <property type="match status" value="1"/>
</dbReference>
<dbReference type="SUPFAM" id="SSF53474">
    <property type="entry name" value="alpha/beta-Hydrolases"/>
    <property type="match status" value="1"/>
</dbReference>
<evidence type="ECO:0000256" key="5">
    <source>
        <dbReference type="ARBA" id="ARBA00023098"/>
    </source>
</evidence>
<dbReference type="Gene3D" id="3.40.50.1820">
    <property type="entry name" value="alpha/beta hydrolase"/>
    <property type="match status" value="1"/>
</dbReference>
<comment type="subcellular location">
    <subcellularLocation>
        <location evidence="1">Secreted</location>
    </subcellularLocation>
</comment>
<dbReference type="PANTHER" id="PTHR34043:SF3">
    <property type="entry name" value="ALPHA_BETA-HYDROLASES SUPERFAMILY PROTEIN"/>
    <property type="match status" value="1"/>
</dbReference>
<keyword evidence="3" id="KW-0732">Signal</keyword>
<evidence type="ECO:0000313" key="8">
    <source>
        <dbReference type="Proteomes" id="UP000789901"/>
    </source>
</evidence>